<dbReference type="InterPro" id="IPR013078">
    <property type="entry name" value="His_Pase_superF_clade-1"/>
</dbReference>
<protein>
    <submittedName>
        <fullName evidence="1">Broad specificity phosphatase PhoE</fullName>
    </submittedName>
</protein>
<dbReference type="RefSeq" id="WP_183250898.1">
    <property type="nucleotide sequence ID" value="NZ_JACHEP010000001.1"/>
</dbReference>
<dbReference type="SUPFAM" id="SSF53254">
    <property type="entry name" value="Phosphoglycerate mutase-like"/>
    <property type="match status" value="1"/>
</dbReference>
<evidence type="ECO:0000313" key="2">
    <source>
        <dbReference type="Proteomes" id="UP000520011"/>
    </source>
</evidence>
<accession>A0A7W8IMA4</accession>
<name>A0A7W8IMA4_9BACL</name>
<dbReference type="EMBL" id="JACHEP010000001">
    <property type="protein sequence ID" value="MBB5323120.1"/>
    <property type="molecule type" value="Genomic_DNA"/>
</dbReference>
<comment type="caution">
    <text evidence="1">The sequence shown here is derived from an EMBL/GenBank/DDBJ whole genome shotgun (WGS) entry which is preliminary data.</text>
</comment>
<dbReference type="SMART" id="SM00855">
    <property type="entry name" value="PGAM"/>
    <property type="match status" value="1"/>
</dbReference>
<organism evidence="1 2">
    <name type="scientific">Anoxybacteroides tepidamans</name>
    <dbReference type="NCBI Taxonomy" id="265948"/>
    <lineage>
        <taxon>Bacteria</taxon>
        <taxon>Bacillati</taxon>
        <taxon>Bacillota</taxon>
        <taxon>Bacilli</taxon>
        <taxon>Bacillales</taxon>
        <taxon>Anoxybacillaceae</taxon>
        <taxon>Anoxybacteroides</taxon>
    </lineage>
</organism>
<dbReference type="InterPro" id="IPR029033">
    <property type="entry name" value="His_PPase_superfam"/>
</dbReference>
<dbReference type="AlphaFoldDB" id="A0A7W8IMA4"/>
<reference evidence="1 2" key="1">
    <citation type="submission" date="2020-08" db="EMBL/GenBank/DDBJ databases">
        <title>Genomic Encyclopedia of Type Strains, Phase IV (KMG-IV): sequencing the most valuable type-strain genomes for metagenomic binning, comparative biology and taxonomic classification.</title>
        <authorList>
            <person name="Goeker M."/>
        </authorList>
    </citation>
    <scope>NUCLEOTIDE SEQUENCE [LARGE SCALE GENOMIC DNA]</scope>
    <source>
        <strain evidence="1 2">DSM 16325</strain>
    </source>
</reference>
<gene>
    <name evidence="1" type="ORF">HNQ34_000197</name>
</gene>
<dbReference type="Gene3D" id="3.40.50.1240">
    <property type="entry name" value="Phosphoglycerate mutase-like"/>
    <property type="match status" value="1"/>
</dbReference>
<evidence type="ECO:0000313" key="1">
    <source>
        <dbReference type="EMBL" id="MBB5323120.1"/>
    </source>
</evidence>
<dbReference type="Proteomes" id="UP000520011">
    <property type="component" value="Unassembled WGS sequence"/>
</dbReference>
<sequence>MEIILIRHGKSEWQENGWISRAELAGWIAAYDAHGICAHDLISSSTLQKIKRANVLITSPLPRAIHSTKRLLPSCPVEQSELFREVDTPVPFACLRFFRLPVHLWLVLARLCWFFGYARGVESYLQAVIRAEKACDLLIEYARKYGTVTVVGHGWFHRFVGKQLEKKGWKRTSAKRAAHWHACSYTLN</sequence>
<proteinExistence type="predicted"/>
<dbReference type="Pfam" id="PF00300">
    <property type="entry name" value="His_Phos_1"/>
    <property type="match status" value="1"/>
</dbReference>
<keyword evidence="2" id="KW-1185">Reference proteome</keyword>